<proteinExistence type="predicted"/>
<keyword evidence="1" id="KW-0812">Transmembrane</keyword>
<evidence type="ECO:0000313" key="4">
    <source>
        <dbReference type="Proteomes" id="UP000325755"/>
    </source>
</evidence>
<accession>A0A5Q0BPD7</accession>
<gene>
    <name evidence="3" type="ORF">F6R98_15940</name>
</gene>
<dbReference type="InParanoid" id="A0A5Q0BPD7"/>
<feature type="chain" id="PRO_5024949179" evidence="2">
    <location>
        <begin position="20"/>
        <end position="455"/>
    </location>
</feature>
<organism evidence="3 4">
    <name type="scientific">Candidatus Methylospira mobilis</name>
    <dbReference type="NCBI Taxonomy" id="1808979"/>
    <lineage>
        <taxon>Bacteria</taxon>
        <taxon>Pseudomonadati</taxon>
        <taxon>Pseudomonadota</taxon>
        <taxon>Gammaproteobacteria</taxon>
        <taxon>Methylococcales</taxon>
        <taxon>Methylococcaceae</taxon>
        <taxon>Candidatus Methylospira</taxon>
    </lineage>
</organism>
<keyword evidence="4" id="KW-1185">Reference proteome</keyword>
<keyword evidence="1" id="KW-0472">Membrane</keyword>
<dbReference type="RefSeq" id="WP_153249910.1">
    <property type="nucleotide sequence ID" value="NZ_CP044205.1"/>
</dbReference>
<evidence type="ECO:0000256" key="2">
    <source>
        <dbReference type="SAM" id="SignalP"/>
    </source>
</evidence>
<name>A0A5Q0BPD7_9GAMM</name>
<keyword evidence="1" id="KW-1133">Transmembrane helix</keyword>
<dbReference type="KEGG" id="mmob:F6R98_15940"/>
<evidence type="ECO:0000313" key="3">
    <source>
        <dbReference type="EMBL" id="QFY43937.1"/>
    </source>
</evidence>
<dbReference type="Pfam" id="PF13163">
    <property type="entry name" value="DUF3999"/>
    <property type="match status" value="1"/>
</dbReference>
<dbReference type="OrthoDB" id="242770at2"/>
<feature type="transmembrane region" description="Helical" evidence="1">
    <location>
        <begin position="428"/>
        <end position="446"/>
    </location>
</feature>
<sequence>MSKILLLLCCAFPSISAFAETTASYRYSREILWKEAAQEEILAVPLDASISAATRDGYPDVRILNAQGDETPYVLERVTESRSESHRENCNSELLSLQKTAANSIELVLRLEKNAPAADGLTLITPLSNYEHRIQVFGTDDGAQWSPLVKDALIFDYTRFMDIQNRDVALPPNKYRQFRIVVDEATQVQESQRLELTRTLNDGQESERAEASDLQKVPLRIDRIAFWRNTSQVVQGIDKKFDYPDVSFQLQEDSKKHITQIDVTTRREPLTGLSLLTSARNFARKAEVRIMVRKGIEESMQPIASTTLQALNFRDVSREQTTIPFPEQRHTAYRIVINNQDNPPLPITGIRATGNEYVLKFLPVKGAAYRVYYGSDKAAPPHYEVAPVLELLRQGFHATDVALGPPAESAAVTVNAGYDFAALLNSKLFLGLAITLMVPALAWALFRAVKRIDWQ</sequence>
<dbReference type="AlphaFoldDB" id="A0A5Q0BPD7"/>
<reference evidence="3 4" key="1">
    <citation type="submission" date="2019-09" db="EMBL/GenBank/DDBJ databases">
        <title>Ecophysiology of the spiral-shaped methanotroph Methylospira mobilis as revealed by the complete genome sequence.</title>
        <authorList>
            <person name="Oshkin I.Y."/>
            <person name="Dedysh S.N."/>
            <person name="Miroshnikov K."/>
            <person name="Danilova O.V."/>
            <person name="Hakobyan A."/>
            <person name="Liesack W."/>
        </authorList>
    </citation>
    <scope>NUCLEOTIDE SEQUENCE [LARGE SCALE GENOMIC DNA]</scope>
    <source>
        <strain evidence="3 4">Shm1</strain>
    </source>
</reference>
<dbReference type="EMBL" id="CP044205">
    <property type="protein sequence ID" value="QFY43937.1"/>
    <property type="molecule type" value="Genomic_DNA"/>
</dbReference>
<keyword evidence="2" id="KW-0732">Signal</keyword>
<dbReference type="InterPro" id="IPR025060">
    <property type="entry name" value="DUF3999"/>
</dbReference>
<protein>
    <submittedName>
        <fullName evidence="3">DUF3999 domain-containing protein</fullName>
    </submittedName>
</protein>
<dbReference type="Proteomes" id="UP000325755">
    <property type="component" value="Chromosome"/>
</dbReference>
<feature type="signal peptide" evidence="2">
    <location>
        <begin position="1"/>
        <end position="19"/>
    </location>
</feature>
<evidence type="ECO:0000256" key="1">
    <source>
        <dbReference type="SAM" id="Phobius"/>
    </source>
</evidence>